<gene>
    <name evidence="1" type="ORF">FWK35_00011590</name>
</gene>
<organism evidence="1 2">
    <name type="scientific">Aphis craccivora</name>
    <name type="common">Cowpea aphid</name>
    <dbReference type="NCBI Taxonomy" id="307492"/>
    <lineage>
        <taxon>Eukaryota</taxon>
        <taxon>Metazoa</taxon>
        <taxon>Ecdysozoa</taxon>
        <taxon>Arthropoda</taxon>
        <taxon>Hexapoda</taxon>
        <taxon>Insecta</taxon>
        <taxon>Pterygota</taxon>
        <taxon>Neoptera</taxon>
        <taxon>Paraneoptera</taxon>
        <taxon>Hemiptera</taxon>
        <taxon>Sternorrhyncha</taxon>
        <taxon>Aphidomorpha</taxon>
        <taxon>Aphidoidea</taxon>
        <taxon>Aphididae</taxon>
        <taxon>Aphidini</taxon>
        <taxon>Aphis</taxon>
        <taxon>Aphis</taxon>
    </lineage>
</organism>
<proteinExistence type="predicted"/>
<evidence type="ECO:0000313" key="2">
    <source>
        <dbReference type="Proteomes" id="UP000478052"/>
    </source>
</evidence>
<dbReference type="EMBL" id="VUJU01000052">
    <property type="protein sequence ID" value="KAF0773520.1"/>
    <property type="molecule type" value="Genomic_DNA"/>
</dbReference>
<sequence>MNIGIENGFLKCVYIRLKINSYKAKLLDLDSIFESAGHAEKPISLREAAATNSISGAHGYCPRL</sequence>
<evidence type="ECO:0000313" key="1">
    <source>
        <dbReference type="EMBL" id="KAF0773520.1"/>
    </source>
</evidence>
<comment type="caution">
    <text evidence="1">The sequence shown here is derived from an EMBL/GenBank/DDBJ whole genome shotgun (WGS) entry which is preliminary data.</text>
</comment>
<protein>
    <submittedName>
        <fullName evidence="1">KRAB-A domain-containing protein 2-like</fullName>
    </submittedName>
</protein>
<reference evidence="1 2" key="1">
    <citation type="submission" date="2019-08" db="EMBL/GenBank/DDBJ databases">
        <title>Whole genome of Aphis craccivora.</title>
        <authorList>
            <person name="Voronova N.V."/>
            <person name="Shulinski R.S."/>
            <person name="Bandarenka Y.V."/>
            <person name="Zhorov D.G."/>
            <person name="Warner D."/>
        </authorList>
    </citation>
    <scope>NUCLEOTIDE SEQUENCE [LARGE SCALE GENOMIC DNA]</scope>
    <source>
        <strain evidence="1">180601</strain>
        <tissue evidence="1">Whole Body</tissue>
    </source>
</reference>
<keyword evidence="2" id="KW-1185">Reference proteome</keyword>
<dbReference type="Proteomes" id="UP000478052">
    <property type="component" value="Unassembled WGS sequence"/>
</dbReference>
<accession>A0A6G0ZQQ5</accession>
<dbReference type="AlphaFoldDB" id="A0A6G0ZQQ5"/>
<name>A0A6G0ZQQ5_APHCR</name>